<name>A0A9Q8SJW4_9PEZI</name>
<dbReference type="GeneID" id="73338177"/>
<dbReference type="AlphaFoldDB" id="A0A9Q8SJW4"/>
<sequence>MFPWVQFMKREKGFLGEEEAADIIAPSYLVSQIDRDKHEDGNKRLTLGLLVAAFLRPSGTKAHGLDHH</sequence>
<accession>A0A9Q8SJW4</accession>
<dbReference type="RefSeq" id="XP_049140310.1">
    <property type="nucleotide sequence ID" value="XM_049283167.1"/>
</dbReference>
<organism evidence="1 2">
    <name type="scientific">Colletotrichum lupini</name>
    <dbReference type="NCBI Taxonomy" id="145971"/>
    <lineage>
        <taxon>Eukaryota</taxon>
        <taxon>Fungi</taxon>
        <taxon>Dikarya</taxon>
        <taxon>Ascomycota</taxon>
        <taxon>Pezizomycotina</taxon>
        <taxon>Sordariomycetes</taxon>
        <taxon>Hypocreomycetidae</taxon>
        <taxon>Glomerellales</taxon>
        <taxon>Glomerellaceae</taxon>
        <taxon>Colletotrichum</taxon>
        <taxon>Colletotrichum acutatum species complex</taxon>
    </lineage>
</organism>
<gene>
    <name evidence="1" type="ORF">CLUP02_04151</name>
</gene>
<protein>
    <submittedName>
        <fullName evidence="1">Uncharacterized protein</fullName>
    </submittedName>
</protein>
<proteinExistence type="predicted"/>
<evidence type="ECO:0000313" key="2">
    <source>
        <dbReference type="Proteomes" id="UP000830671"/>
    </source>
</evidence>
<dbReference type="Proteomes" id="UP000830671">
    <property type="component" value="Chromosome 2"/>
</dbReference>
<keyword evidence="2" id="KW-1185">Reference proteome</keyword>
<dbReference type="KEGG" id="clup:CLUP02_04151"/>
<evidence type="ECO:0000313" key="1">
    <source>
        <dbReference type="EMBL" id="UQC78674.1"/>
    </source>
</evidence>
<reference evidence="1" key="1">
    <citation type="journal article" date="2021" name="Mol. Plant Microbe Interact.">
        <title>Complete Genome Sequence of the Plant-Pathogenic Fungus Colletotrichum lupini.</title>
        <authorList>
            <person name="Baroncelli R."/>
            <person name="Pensec F."/>
            <person name="Da Lio D."/>
            <person name="Boufleur T."/>
            <person name="Vicente I."/>
            <person name="Sarrocco S."/>
            <person name="Picot A."/>
            <person name="Baraldi E."/>
            <person name="Sukno S."/>
            <person name="Thon M."/>
            <person name="Le Floch G."/>
        </authorList>
    </citation>
    <scope>NUCLEOTIDE SEQUENCE</scope>
    <source>
        <strain evidence="1">IMI 504893</strain>
    </source>
</reference>
<dbReference type="EMBL" id="CP019474">
    <property type="protein sequence ID" value="UQC78674.1"/>
    <property type="molecule type" value="Genomic_DNA"/>
</dbReference>